<dbReference type="AlphaFoldDB" id="A0A2A4FQ13"/>
<protein>
    <submittedName>
        <fullName evidence="1">Copper-binding protein</fullName>
    </submittedName>
</protein>
<dbReference type="InterPro" id="IPR019546">
    <property type="entry name" value="TAT_signal_bac_arc"/>
</dbReference>
<feature type="non-terminal residue" evidence="1">
    <location>
        <position position="71"/>
    </location>
</feature>
<organism evidence="1 2">
    <name type="scientific">Rhizorhabdus dicambivorans</name>
    <dbReference type="NCBI Taxonomy" id="1850238"/>
    <lineage>
        <taxon>Bacteria</taxon>
        <taxon>Pseudomonadati</taxon>
        <taxon>Pseudomonadota</taxon>
        <taxon>Alphaproteobacteria</taxon>
        <taxon>Sphingomonadales</taxon>
        <taxon>Sphingomonadaceae</taxon>
        <taxon>Rhizorhabdus</taxon>
    </lineage>
</organism>
<keyword evidence="2" id="KW-1185">Reference proteome</keyword>
<dbReference type="PROSITE" id="PS51318">
    <property type="entry name" value="TAT"/>
    <property type="match status" value="1"/>
</dbReference>
<dbReference type="Proteomes" id="UP000218934">
    <property type="component" value="Unassembled WGS sequence"/>
</dbReference>
<dbReference type="RefSeq" id="WP_141396765.1">
    <property type="nucleotide sequence ID" value="NZ_NWUF01000069.1"/>
</dbReference>
<gene>
    <name evidence="1" type="ORF">COO09_24935</name>
</gene>
<evidence type="ECO:0000313" key="1">
    <source>
        <dbReference type="EMBL" id="PCE39558.1"/>
    </source>
</evidence>
<name>A0A2A4FQ13_9SPHN</name>
<sequence length="71" mass="7495">MISALDRRQFLRGAALAGGGAALSAWLPAWAQTISPGMRPTLPTVAGEDITLTIARQSMTIDGRKFRAIGL</sequence>
<dbReference type="EMBL" id="NWUF01000069">
    <property type="protein sequence ID" value="PCE39558.1"/>
    <property type="molecule type" value="Genomic_DNA"/>
</dbReference>
<dbReference type="NCBIfam" id="TIGR01409">
    <property type="entry name" value="TAT_signal_seq"/>
    <property type="match status" value="1"/>
</dbReference>
<dbReference type="InterPro" id="IPR006311">
    <property type="entry name" value="TAT_signal"/>
</dbReference>
<reference evidence="1 2" key="1">
    <citation type="submission" date="2017-09" db="EMBL/GenBank/DDBJ databases">
        <title>The Catabolism of 3,6-Dichlorosalicylic acid is Initiated by the Cytochrome P450 Monooxygenase DsmABC in Rhizorhabdus dicambivorans Ndbn-20.</title>
        <authorList>
            <person name="Na L."/>
        </authorList>
    </citation>
    <scope>NUCLEOTIDE SEQUENCE [LARGE SCALE GENOMIC DNA]</scope>
    <source>
        <strain evidence="1 2">Ndbn-20m</strain>
    </source>
</reference>
<accession>A0A2A4FQ13</accession>
<evidence type="ECO:0000313" key="2">
    <source>
        <dbReference type="Proteomes" id="UP000218934"/>
    </source>
</evidence>
<comment type="caution">
    <text evidence="1">The sequence shown here is derived from an EMBL/GenBank/DDBJ whole genome shotgun (WGS) entry which is preliminary data.</text>
</comment>
<proteinExistence type="predicted"/>